<dbReference type="RefSeq" id="WP_098739357.1">
    <property type="nucleotide sequence ID" value="NZ_PDKW01000043.1"/>
</dbReference>
<proteinExistence type="predicted"/>
<comment type="caution">
    <text evidence="2">The sequence shown here is derived from an EMBL/GenBank/DDBJ whole genome shotgun (WGS) entry which is preliminary data.</text>
</comment>
<feature type="chain" id="PRO_5012021759" description="DUF3574 domain-containing protein" evidence="1">
    <location>
        <begin position="36"/>
        <end position="164"/>
    </location>
</feature>
<evidence type="ECO:0000256" key="1">
    <source>
        <dbReference type="SAM" id="SignalP"/>
    </source>
</evidence>
<name>A0A2B8B5Q4_9PROT</name>
<dbReference type="Pfam" id="PF12098">
    <property type="entry name" value="DUF3574"/>
    <property type="match status" value="1"/>
</dbReference>
<feature type="signal peptide" evidence="1">
    <location>
        <begin position="1"/>
        <end position="35"/>
    </location>
</feature>
<dbReference type="EMBL" id="PDKW01000043">
    <property type="protein sequence ID" value="PGH53275.1"/>
    <property type="molecule type" value="Genomic_DNA"/>
</dbReference>
<dbReference type="OrthoDB" id="794286at2"/>
<dbReference type="Proteomes" id="UP000225379">
    <property type="component" value="Unassembled WGS sequence"/>
</dbReference>
<keyword evidence="1" id="KW-0732">Signal</keyword>
<dbReference type="InterPro" id="IPR021957">
    <property type="entry name" value="DUF3574"/>
</dbReference>
<protein>
    <recommendedName>
        <fullName evidence="4">DUF3574 domain-containing protein</fullName>
    </recommendedName>
</protein>
<dbReference type="AlphaFoldDB" id="A0A2B8B5Q4"/>
<evidence type="ECO:0000313" key="2">
    <source>
        <dbReference type="EMBL" id="PGH53275.1"/>
    </source>
</evidence>
<organism evidence="2 3">
    <name type="scientific">Azospirillum palustre</name>
    <dbReference type="NCBI Taxonomy" id="2044885"/>
    <lineage>
        <taxon>Bacteria</taxon>
        <taxon>Pseudomonadati</taxon>
        <taxon>Pseudomonadota</taxon>
        <taxon>Alphaproteobacteria</taxon>
        <taxon>Rhodospirillales</taxon>
        <taxon>Azospirillaceae</taxon>
        <taxon>Azospirillum</taxon>
    </lineage>
</organism>
<reference evidence="3" key="1">
    <citation type="submission" date="2017-10" db="EMBL/GenBank/DDBJ databases">
        <authorList>
            <person name="Kravchenko I.K."/>
            <person name="Grouzdev D.S."/>
        </authorList>
    </citation>
    <scope>NUCLEOTIDE SEQUENCE [LARGE SCALE GENOMIC DNA]</scope>
    <source>
        <strain evidence="3">B2</strain>
    </source>
</reference>
<keyword evidence="3" id="KW-1185">Reference proteome</keyword>
<evidence type="ECO:0008006" key="4">
    <source>
        <dbReference type="Google" id="ProtNLM"/>
    </source>
</evidence>
<evidence type="ECO:0000313" key="3">
    <source>
        <dbReference type="Proteomes" id="UP000225379"/>
    </source>
</evidence>
<sequence>MRPVPMPVTWPVTRIVPSLSSAMLSLFLLAGPAAAQLAPAPPMTAPATALVCDAYAAGAMIEAQLFFGRNIGNEIGVSERDWTDFLNGEVTPRFPNGLTVTDGSGHWRDIETGRLVREPSKILTLLADGDPATLGLIREIVDLYKGRFHQQSVALVVRPVCVSF</sequence>
<accession>A0A2B8B5Q4</accession>
<gene>
    <name evidence="2" type="ORF">CRT60_25595</name>
</gene>